<dbReference type="InterPro" id="IPR006867">
    <property type="entry name" value="DUF632"/>
</dbReference>
<gene>
    <name evidence="2" type="ORF">TRAES_3BF002600060CFD_c1</name>
</gene>
<dbReference type="EMBL" id="HG670306">
    <property type="protein sequence ID" value="CDM81718.1"/>
    <property type="molecule type" value="Genomic_DNA"/>
</dbReference>
<evidence type="ECO:0000313" key="2">
    <source>
        <dbReference type="EMBL" id="CDM81718.1"/>
    </source>
</evidence>
<feature type="domain" description="DUF632" evidence="1">
    <location>
        <begin position="165"/>
        <end position="218"/>
    </location>
</feature>
<dbReference type="Pfam" id="PF04782">
    <property type="entry name" value="DUF632"/>
    <property type="match status" value="1"/>
</dbReference>
<dbReference type="HOGENOM" id="CLU_1268876_0_0_1"/>
<proteinExistence type="predicted"/>
<organism evidence="2">
    <name type="scientific">Triticum aestivum</name>
    <name type="common">Wheat</name>
    <dbReference type="NCBI Taxonomy" id="4565"/>
    <lineage>
        <taxon>Eukaryota</taxon>
        <taxon>Viridiplantae</taxon>
        <taxon>Streptophyta</taxon>
        <taxon>Embryophyta</taxon>
        <taxon>Tracheophyta</taxon>
        <taxon>Spermatophyta</taxon>
        <taxon>Magnoliopsida</taxon>
        <taxon>Liliopsida</taxon>
        <taxon>Poales</taxon>
        <taxon>Poaceae</taxon>
        <taxon>BOP clade</taxon>
        <taxon>Pooideae</taxon>
        <taxon>Triticodae</taxon>
        <taxon>Triticeae</taxon>
        <taxon>Triticinae</taxon>
        <taxon>Triticum</taxon>
    </lineage>
</organism>
<dbReference type="AlphaFoldDB" id="A0A077RWW8"/>
<name>A0A077RWW8_WHEAT</name>
<protein>
    <recommendedName>
        <fullName evidence="1">DUF632 domain-containing protein</fullName>
    </recommendedName>
</protein>
<sequence length="218" mass="23948">MRSMRPLPHFLLRRVTIFGGDAGSARASAPPGVVAFGRRECRTSRQLEDRRSGGPLFLAAVRLVGPLRGLPSGAPSIRYQSRTSFRLPAPRRDRTAKSVLIKDSVDAPYGLTRQHSSAEASWSPFHGVANEQVLKHTKYKGVDEEARADDNHGRRNIQAIVTCFAGEHVQLSYEKKGAQLRTQDANGVEPFAIETTRAATRDLQTKLNISAAFVDDVS</sequence>
<reference evidence="2" key="1">
    <citation type="journal article" date="2014" name="Science">
        <title>Structural and functional partitioning of bread wheat chromosome 3B.</title>
        <authorList>
            <person name="Choulet F."/>
            <person name="Alberti A."/>
            <person name="Theil S."/>
            <person name="Glover N."/>
            <person name="Barbe V."/>
            <person name="Daron J."/>
            <person name="Pingault L."/>
            <person name="Sourdille P."/>
            <person name="Couloux A."/>
            <person name="Paux E."/>
            <person name="Leroy P."/>
            <person name="Mangenot S."/>
            <person name="Guilhot N."/>
            <person name="Le Gouis J."/>
            <person name="Balfourier F."/>
            <person name="Alaux M."/>
            <person name="Jamilloux V."/>
            <person name="Poulain J."/>
            <person name="Durand C."/>
            <person name="Bellec A."/>
            <person name="Gaspin C."/>
            <person name="Safar J."/>
            <person name="Dolezel J."/>
            <person name="Rogers J."/>
            <person name="Vandepoele K."/>
            <person name="Aury J.M."/>
            <person name="Mayer K."/>
            <person name="Berges H."/>
            <person name="Quesneville H."/>
            <person name="Wincker P."/>
            <person name="Feuillet C."/>
        </authorList>
    </citation>
    <scope>NUCLEOTIDE SEQUENCE</scope>
</reference>
<evidence type="ECO:0000259" key="1">
    <source>
        <dbReference type="Pfam" id="PF04782"/>
    </source>
</evidence>
<accession>A0A077RWW8</accession>